<dbReference type="Gene3D" id="3.30.70.141">
    <property type="entry name" value="Nucleoside diphosphate kinase-like domain"/>
    <property type="match status" value="1"/>
</dbReference>
<reference evidence="1" key="1">
    <citation type="submission" date="2021-01" db="EMBL/GenBank/DDBJ databases">
        <authorList>
            <person name="Corre E."/>
            <person name="Pelletier E."/>
            <person name="Niang G."/>
            <person name="Scheremetjew M."/>
            <person name="Finn R."/>
            <person name="Kale V."/>
            <person name="Holt S."/>
            <person name="Cochrane G."/>
            <person name="Meng A."/>
            <person name="Brown T."/>
            <person name="Cohen L."/>
        </authorList>
    </citation>
    <scope>NUCLEOTIDE SEQUENCE</scope>
    <source>
        <strain evidence="1">Pbaha01</strain>
    </source>
</reference>
<dbReference type="InterPro" id="IPR036850">
    <property type="entry name" value="NDK-like_dom_sf"/>
</dbReference>
<dbReference type="AlphaFoldDB" id="A0A7S0AYA9"/>
<gene>
    <name evidence="1" type="ORF">PBAH0796_LOCUS23548</name>
</gene>
<sequence>MAVLPAKTLLLARSAPRFRAARPVPRLMLGGPCRWARGDTTLCCTFVTAAASSCKKRRMRTIGTVSAAAHVASTEASVALTRAPTATTSLPGLGQLQQRQLPNALQQCHQRTNKVPYLAEGTNNAFMFLKPHANTPAAREFVLRTLKNAGIGVVTQGSISTEQIAKEGLIDTHYGSLAMKALHQSPVDTIVQPKAQEAFQATFGLSWQDALARGLACNAREAMQRLGCTAEELDEKWTPLKLGEGKVKFGGGFYCGLIDGLYVINGFYMAMRSMYTRPNGAVHYFVLDWRSATLSWEGFRSEVVGATDPSRAVPGSLRSEFLRRWRDLGLPVEPHAGENAVHASASPLEAMAERLNWMRLEVWNDPFGRILQSKNVSPARARDWASDPMVQHDGRQQSLFDVVENLDTKECIQRMMALSAGF</sequence>
<name>A0A7S0AYA9_9DINO</name>
<organism evidence="1">
    <name type="scientific">Pyrodinium bahamense</name>
    <dbReference type="NCBI Taxonomy" id="73915"/>
    <lineage>
        <taxon>Eukaryota</taxon>
        <taxon>Sar</taxon>
        <taxon>Alveolata</taxon>
        <taxon>Dinophyceae</taxon>
        <taxon>Gonyaulacales</taxon>
        <taxon>Pyrocystaceae</taxon>
        <taxon>Pyrodinium</taxon>
    </lineage>
</organism>
<protein>
    <recommendedName>
        <fullName evidence="2">Nucleoside-diphosphate kinase</fullName>
    </recommendedName>
</protein>
<dbReference type="EMBL" id="HBEG01038615">
    <property type="protein sequence ID" value="CAD8377924.1"/>
    <property type="molecule type" value="Transcribed_RNA"/>
</dbReference>
<accession>A0A7S0AYA9</accession>
<evidence type="ECO:0008006" key="2">
    <source>
        <dbReference type="Google" id="ProtNLM"/>
    </source>
</evidence>
<evidence type="ECO:0000313" key="1">
    <source>
        <dbReference type="EMBL" id="CAD8377924.1"/>
    </source>
</evidence>
<dbReference type="SUPFAM" id="SSF54919">
    <property type="entry name" value="Nucleoside diphosphate kinase, NDK"/>
    <property type="match status" value="1"/>
</dbReference>
<proteinExistence type="predicted"/>